<gene>
    <name evidence="6" type="ORF">C6B37_00420</name>
</gene>
<evidence type="ECO:0000256" key="4">
    <source>
        <dbReference type="ARBA" id="ARBA00023136"/>
    </source>
</evidence>
<organism evidence="6 7">
    <name type="scientific">Candidatus Phytoplasma phoenicium</name>
    <dbReference type="NCBI Taxonomy" id="198422"/>
    <lineage>
        <taxon>Bacteria</taxon>
        <taxon>Bacillati</taxon>
        <taxon>Mycoplasmatota</taxon>
        <taxon>Mollicutes</taxon>
        <taxon>Acholeplasmatales</taxon>
        <taxon>Acholeplasmataceae</taxon>
        <taxon>Candidatus Phytoplasma</taxon>
        <taxon>16SrIX (Pigeon pea witches'-broom group)</taxon>
    </lineage>
</organism>
<dbReference type="PANTHER" id="PTHR33514:SF13">
    <property type="entry name" value="PROTEIN ABCI12, CHLOROPLASTIC"/>
    <property type="match status" value="1"/>
</dbReference>
<keyword evidence="2 5" id="KW-0812">Transmembrane</keyword>
<evidence type="ECO:0000313" key="6">
    <source>
        <dbReference type="EMBL" id="PQP79912.1"/>
    </source>
</evidence>
<protein>
    <submittedName>
        <fullName evidence="6">Energy-coupling factor transporter transmembrane protein EcfT</fullName>
    </submittedName>
</protein>
<dbReference type="EMBL" id="PUUG01000005">
    <property type="protein sequence ID" value="PQP79912.1"/>
    <property type="molecule type" value="Genomic_DNA"/>
</dbReference>
<evidence type="ECO:0000256" key="2">
    <source>
        <dbReference type="ARBA" id="ARBA00022692"/>
    </source>
</evidence>
<evidence type="ECO:0000256" key="1">
    <source>
        <dbReference type="ARBA" id="ARBA00004141"/>
    </source>
</evidence>
<feature type="transmembrane region" description="Helical" evidence="5">
    <location>
        <begin position="53"/>
        <end position="77"/>
    </location>
</feature>
<keyword evidence="3 5" id="KW-1133">Transmembrane helix</keyword>
<reference evidence="6 7" key="1">
    <citation type="submission" date="2018-02" db="EMBL/GenBank/DDBJ databases">
        <title>Metagenomics reveals mixed infection of spiroplasma and phytoplasma in chicory.</title>
        <authorList>
            <person name="Polano C."/>
            <person name="Moruzzi S."/>
            <person name="Ermacora P."/>
            <person name="Ferrini F."/>
            <person name="Martini M."/>
            <person name="Firrao G."/>
        </authorList>
    </citation>
    <scope>NUCLEOTIDE SEQUENCE [LARGE SCALE GENOMIC DNA]</scope>
    <source>
        <strain evidence="6 7">ChiP</strain>
    </source>
</reference>
<dbReference type="AlphaFoldDB" id="A0A2S8NVH0"/>
<keyword evidence="7" id="KW-1185">Reference proteome</keyword>
<dbReference type="InterPro" id="IPR003339">
    <property type="entry name" value="ABC/ECF_trnsptr_transmembrane"/>
</dbReference>
<feature type="transmembrane region" description="Helical" evidence="5">
    <location>
        <begin position="141"/>
        <end position="158"/>
    </location>
</feature>
<dbReference type="PANTHER" id="PTHR33514">
    <property type="entry name" value="PROTEIN ABCI12, CHLOROPLASTIC"/>
    <property type="match status" value="1"/>
</dbReference>
<dbReference type="Pfam" id="PF02361">
    <property type="entry name" value="CbiQ"/>
    <property type="match status" value="1"/>
</dbReference>
<comment type="caution">
    <text evidence="6">The sequence shown here is derived from an EMBL/GenBank/DDBJ whole genome shotgun (WGS) entry which is preliminary data.</text>
</comment>
<comment type="subcellular location">
    <subcellularLocation>
        <location evidence="1">Membrane</location>
        <topology evidence="1">Multi-pass membrane protein</topology>
    </subcellularLocation>
</comment>
<keyword evidence="4 5" id="KW-0472">Membrane</keyword>
<feature type="transmembrane region" description="Helical" evidence="5">
    <location>
        <begin position="178"/>
        <end position="199"/>
    </location>
</feature>
<feature type="transmembrane region" description="Helical" evidence="5">
    <location>
        <begin position="84"/>
        <end position="103"/>
    </location>
</feature>
<accession>A0A2S8NVH0</accession>
<feature type="transmembrane region" description="Helical" evidence="5">
    <location>
        <begin position="312"/>
        <end position="330"/>
    </location>
</feature>
<dbReference type="Proteomes" id="UP000238672">
    <property type="component" value="Unassembled WGS sequence"/>
</dbReference>
<dbReference type="CDD" id="cd16914">
    <property type="entry name" value="EcfT"/>
    <property type="match status" value="1"/>
</dbReference>
<name>A0A2S8NVH0_9MOLU</name>
<evidence type="ECO:0000256" key="3">
    <source>
        <dbReference type="ARBA" id="ARBA00022989"/>
    </source>
</evidence>
<feature type="transmembrane region" description="Helical" evidence="5">
    <location>
        <begin position="21"/>
        <end position="41"/>
    </location>
</feature>
<evidence type="ECO:0000256" key="5">
    <source>
        <dbReference type="SAM" id="Phobius"/>
    </source>
</evidence>
<proteinExistence type="predicted"/>
<dbReference type="GO" id="GO:0005886">
    <property type="term" value="C:plasma membrane"/>
    <property type="evidence" value="ECO:0007669"/>
    <property type="project" value="UniProtKB-ARBA"/>
</dbReference>
<evidence type="ECO:0000313" key="7">
    <source>
        <dbReference type="Proteomes" id="UP000238672"/>
    </source>
</evidence>
<feature type="transmembrane region" description="Helical" evidence="5">
    <location>
        <begin position="115"/>
        <end position="134"/>
    </location>
</feature>
<feature type="transmembrane region" description="Helical" evidence="5">
    <location>
        <begin position="266"/>
        <end position="291"/>
    </location>
</feature>
<sequence>MIQRNHDYKIKKHFLFRINPALKIIFFILMFKIIFSLNIDFTFYSHPKYILCFLFYFLIIVGILIGLMMSLNFSLFYLLKHLSYLKFIIILSLIVHLSTKQLFTEKSFQFNTWDIELFSFVIVFFLFFISTNYFGLKKIRWILFLFLFLFIPWLQKQIFDVSFPLRTLYLSQKYTLRLGLICLRIWLFMILNLLMAQTTSFMEINDGLEILLKPLKKLKLPVEMFCLMISLIFMSIPFLLETTQKIFKAQMARGINFYTKNIRKRIYYLLSILIPIFVLSLKKSFVLANAMETRGYVLGKPRTKLASYSLTLKDYLCCTVMLFLFVFSFYI</sequence>